<evidence type="ECO:0000259" key="2">
    <source>
        <dbReference type="PROSITE" id="PS50878"/>
    </source>
</evidence>
<dbReference type="Gene3D" id="3.60.10.10">
    <property type="entry name" value="Endonuclease/exonuclease/phosphatase"/>
    <property type="match status" value="1"/>
</dbReference>
<dbReference type="PANTHER" id="PTHR46060">
    <property type="entry name" value="MARINER MOS1 TRANSPOSASE-LIKE PROTEIN"/>
    <property type="match status" value="1"/>
</dbReference>
<accession>A0A9P0MDD3</accession>
<dbReference type="EMBL" id="CAKOFQ010008038">
    <property type="protein sequence ID" value="CAH2011122.1"/>
    <property type="molecule type" value="Genomic_DNA"/>
</dbReference>
<proteinExistence type="predicted"/>
<dbReference type="InterPro" id="IPR043502">
    <property type="entry name" value="DNA/RNA_pol_sf"/>
</dbReference>
<dbReference type="InterPro" id="IPR005135">
    <property type="entry name" value="Endo/exonuclease/phosphatase"/>
</dbReference>
<name>A0A9P0MDD3_ACAOB</name>
<gene>
    <name evidence="3" type="ORF">ACAOBT_LOCUS31979</name>
</gene>
<dbReference type="SUPFAM" id="SSF56219">
    <property type="entry name" value="DNase I-like"/>
    <property type="match status" value="1"/>
</dbReference>
<dbReference type="Pfam" id="PF14529">
    <property type="entry name" value="Exo_endo_phos_2"/>
    <property type="match status" value="1"/>
</dbReference>
<dbReference type="Pfam" id="PF00078">
    <property type="entry name" value="RVT_1"/>
    <property type="match status" value="1"/>
</dbReference>
<protein>
    <recommendedName>
        <fullName evidence="2">Reverse transcriptase domain-containing protein</fullName>
    </recommendedName>
</protein>
<dbReference type="InterPro" id="IPR041426">
    <property type="entry name" value="Mos1_HTH"/>
</dbReference>
<feature type="domain" description="Reverse transcriptase" evidence="2">
    <location>
        <begin position="412"/>
        <end position="672"/>
    </location>
</feature>
<dbReference type="PANTHER" id="PTHR46060:SF1">
    <property type="entry name" value="MARINER MOS1 TRANSPOSASE-LIKE PROTEIN"/>
    <property type="match status" value="1"/>
</dbReference>
<dbReference type="Pfam" id="PF17906">
    <property type="entry name" value="HTH_48"/>
    <property type="match status" value="1"/>
</dbReference>
<dbReference type="InterPro" id="IPR036691">
    <property type="entry name" value="Endo/exonu/phosph_ase_sf"/>
</dbReference>
<organism evidence="3 4">
    <name type="scientific">Acanthoscelides obtectus</name>
    <name type="common">Bean weevil</name>
    <name type="synonym">Bruchus obtectus</name>
    <dbReference type="NCBI Taxonomy" id="200917"/>
    <lineage>
        <taxon>Eukaryota</taxon>
        <taxon>Metazoa</taxon>
        <taxon>Ecdysozoa</taxon>
        <taxon>Arthropoda</taxon>
        <taxon>Hexapoda</taxon>
        <taxon>Insecta</taxon>
        <taxon>Pterygota</taxon>
        <taxon>Neoptera</taxon>
        <taxon>Endopterygota</taxon>
        <taxon>Coleoptera</taxon>
        <taxon>Polyphaga</taxon>
        <taxon>Cucujiformia</taxon>
        <taxon>Chrysomeloidea</taxon>
        <taxon>Chrysomelidae</taxon>
        <taxon>Bruchinae</taxon>
        <taxon>Bruchini</taxon>
        <taxon>Acanthoscelides</taxon>
    </lineage>
</organism>
<dbReference type="GO" id="GO:0071897">
    <property type="term" value="P:DNA biosynthetic process"/>
    <property type="evidence" value="ECO:0007669"/>
    <property type="project" value="UniProtKB-ARBA"/>
</dbReference>
<dbReference type="GO" id="GO:0003676">
    <property type="term" value="F:nucleic acid binding"/>
    <property type="evidence" value="ECO:0007669"/>
    <property type="project" value="InterPro"/>
</dbReference>
<evidence type="ECO:0000256" key="1">
    <source>
        <dbReference type="SAM" id="MobiDB-lite"/>
    </source>
</evidence>
<dbReference type="GO" id="GO:0003824">
    <property type="term" value="F:catalytic activity"/>
    <property type="evidence" value="ECO:0007669"/>
    <property type="project" value="InterPro"/>
</dbReference>
<dbReference type="InterPro" id="IPR000477">
    <property type="entry name" value="RT_dom"/>
</dbReference>
<dbReference type="PROSITE" id="PS50878">
    <property type="entry name" value="RT_POL"/>
    <property type="match status" value="1"/>
</dbReference>
<dbReference type="Gene3D" id="3.30.420.10">
    <property type="entry name" value="Ribonuclease H-like superfamily/Ribonuclease H"/>
    <property type="match status" value="1"/>
</dbReference>
<comment type="caution">
    <text evidence="3">The sequence shown here is derived from an EMBL/GenBank/DDBJ whole genome shotgun (WGS) entry which is preliminary data.</text>
</comment>
<feature type="region of interest" description="Disordered" evidence="1">
    <location>
        <begin position="789"/>
        <end position="809"/>
    </location>
</feature>
<keyword evidence="4" id="KW-1185">Reference proteome</keyword>
<sequence>MYYRQNICGINSNIDAVHHYLQPNRPAVLFLAETKISESAPINHLNFPDYENGGVVAFVRSSLSCFRDLSLESDRKDILWLRLNSKTSPKFICCLYRTPSNHNWDDLLEYLAVQIDFLNINHPASEVVLLDDFNAHNELWLGSNKTDAAGRAVEAFALTQGLTQLVTSTTFFPRVSSHASSLLDLLLTTHPDPYSTAVLSPLGNSDYEPAVAAETRTGRKTWHHGHADWEGLRDFSSSFSCRDDCFTDADASTVLKVPRPGSNGWFNKSCDAARHQKIKAHRTFLQNPTAENRQADHDIKVRHRVMSQRNGSRSFWTLAKQIEKNFSHSNLPPLTAEVLAKIFAANSTMDVPPNAQVPSYTMREVTFRHKTVRRVLLSLDINKASGPDLIPAIVLKRCAAELDPVPSRPFQISYKSGTFPENWKFAHVQPIPKKGSKTDPYNYRPIALLSVISKVMERCINRELLDYLERHSLISDRQYGFRHQRSTGDLLAYVTQLWSKLIQSHCEAHVRSISCGLPEKLCRWVADFISGRKISVVIDGFSSSSHNVNAGVPQGSVLAPTLFLLHINDLLSCTINPIHSFADDSTLHAGIQSGKPISAAELEKRRLAMTSSLTRDLETITAWGRNNLVQFNASKTDYCTLTKKKRPSARTVSMDGRVLPKSHSFRLVGVQIAEDLIWHEHNSSIAAAAGKKLGYLFRAKKYFSPHDLLTLYKAQIRPSLEYCSHIWGAAAPTTLSMLDAVQRRAVRLIDDSSLTDRLGTLSHRRAVGDLALFYRYTNGLCSSELSSMMPPRDVPARQTRLTSASHPNRVKLRTSRTGRYDRSFVPRVSRLWNNLREEAFPSSTNLRQFKNRINKISLGSSSQPRKMELNREHFRAIIYNNFQRQLSQQEYLAEFLSVFGNEAPHQPTISCWYGEFKRGRVSLSDDLRVGAPKTAVTKENVDAVRKLIIEDSHVTYREIEESLKISKTSIQKILHEELGVRKLVSRWIPHLLTEEQKAYSIVSGDEWWIYCYEPGNKRQSAVWVFQGEEKPTKVIRSRSVSKKMVATFVSKAGHIATIPLNEQRTVTADWYTTICLPKVITELRKINPERRIILHQDNASSHTAQKTRQYLTEENVPDLSPNDFFTFPKIKNRLRGQRFQSQEEAVDAFKNAVLDLSANEWIKCFENWFERMQMCINLRGEYFEKR</sequence>
<dbReference type="InterPro" id="IPR036397">
    <property type="entry name" value="RNaseH_sf"/>
</dbReference>
<dbReference type="OrthoDB" id="6756650at2759"/>
<dbReference type="SUPFAM" id="SSF56672">
    <property type="entry name" value="DNA/RNA polymerases"/>
    <property type="match status" value="1"/>
</dbReference>
<dbReference type="AlphaFoldDB" id="A0A9P0MDD3"/>
<evidence type="ECO:0000313" key="4">
    <source>
        <dbReference type="Proteomes" id="UP001152888"/>
    </source>
</evidence>
<dbReference type="Proteomes" id="UP001152888">
    <property type="component" value="Unassembled WGS sequence"/>
</dbReference>
<evidence type="ECO:0000313" key="3">
    <source>
        <dbReference type="EMBL" id="CAH2011122.1"/>
    </source>
</evidence>
<dbReference type="CDD" id="cd01650">
    <property type="entry name" value="RT_nLTR_like"/>
    <property type="match status" value="1"/>
</dbReference>
<reference evidence="3" key="1">
    <citation type="submission" date="2022-03" db="EMBL/GenBank/DDBJ databases">
        <authorList>
            <person name="Sayadi A."/>
        </authorList>
    </citation>
    <scope>NUCLEOTIDE SEQUENCE</scope>
</reference>
<dbReference type="InterPro" id="IPR052709">
    <property type="entry name" value="Transposase-MT_Hybrid"/>
</dbReference>